<feature type="region of interest" description="Disordered" evidence="1">
    <location>
        <begin position="181"/>
        <end position="207"/>
    </location>
</feature>
<organism evidence="4 5">
    <name type="scientific">Brevibacillus thermoruber</name>
    <dbReference type="NCBI Taxonomy" id="33942"/>
    <lineage>
        <taxon>Bacteria</taxon>
        <taxon>Bacillati</taxon>
        <taxon>Bacillota</taxon>
        <taxon>Bacilli</taxon>
        <taxon>Bacillales</taxon>
        <taxon>Paenibacillaceae</taxon>
        <taxon>Brevibacillus</taxon>
    </lineage>
</organism>
<dbReference type="NCBIfam" id="NF040801">
    <property type="entry name" value="spore_GerD"/>
    <property type="match status" value="1"/>
</dbReference>
<evidence type="ECO:0000313" key="5">
    <source>
        <dbReference type="Proteomes" id="UP001151071"/>
    </source>
</evidence>
<dbReference type="EMBL" id="JAPYYP010000026">
    <property type="protein sequence ID" value="MDA5110088.1"/>
    <property type="molecule type" value="Genomic_DNA"/>
</dbReference>
<feature type="domain" description="Spore germination GerD central core" evidence="3">
    <location>
        <begin position="68"/>
        <end position="179"/>
    </location>
</feature>
<gene>
    <name evidence="4" type="primary">gerD</name>
    <name evidence="4" type="ORF">O3V59_17110</name>
</gene>
<dbReference type="Pfam" id="PF17898">
    <property type="entry name" value="GerD"/>
    <property type="match status" value="1"/>
</dbReference>
<feature type="compositionally biased region" description="Basic residues" evidence="1">
    <location>
        <begin position="187"/>
        <end position="196"/>
    </location>
</feature>
<proteinExistence type="predicted"/>
<keyword evidence="2" id="KW-0732">Signal</keyword>
<dbReference type="Proteomes" id="UP001151071">
    <property type="component" value="Unassembled WGS sequence"/>
</dbReference>
<reference evidence="4" key="1">
    <citation type="submission" date="2022-12" db="EMBL/GenBank/DDBJ databases">
        <title>Draft genome sequence of the thermophilic strain Brevibacillus thermoruber HT42, isolated from Los Humeros, Puebla, Mexico, with biotechnological potential.</title>
        <authorList>
            <person name="Lara Sanchez J."/>
            <person name="Solis Palacios R."/>
            <person name="Bustos Baena A.S."/>
            <person name="Ruz Baez A.E."/>
            <person name="Espinosa Luna G."/>
            <person name="Oliart Ros R.M."/>
        </authorList>
    </citation>
    <scope>NUCLEOTIDE SEQUENCE</scope>
    <source>
        <strain evidence="4">HT42</strain>
    </source>
</reference>
<evidence type="ECO:0000256" key="2">
    <source>
        <dbReference type="SAM" id="SignalP"/>
    </source>
</evidence>
<protein>
    <submittedName>
        <fullName evidence="4">Spore germination lipoprotein GerD</fullName>
    </submittedName>
</protein>
<accession>A0A9X3Z4R5</accession>
<dbReference type="RefSeq" id="WP_271140628.1">
    <property type="nucleotide sequence ID" value="NZ_JAPYYP010000026.1"/>
</dbReference>
<feature type="chain" id="PRO_5040834432" evidence="2">
    <location>
        <begin position="20"/>
        <end position="207"/>
    </location>
</feature>
<comment type="caution">
    <text evidence="4">The sequence shown here is derived from an EMBL/GenBank/DDBJ whole genome shotgun (WGS) entry which is preliminary data.</text>
</comment>
<evidence type="ECO:0000313" key="4">
    <source>
        <dbReference type="EMBL" id="MDA5110088.1"/>
    </source>
</evidence>
<dbReference type="InterPro" id="IPR041262">
    <property type="entry name" value="GerD_central"/>
</dbReference>
<keyword evidence="5" id="KW-1185">Reference proteome</keyword>
<dbReference type="AlphaFoldDB" id="A0A9X3Z4R5"/>
<dbReference type="PROSITE" id="PS51257">
    <property type="entry name" value="PROKAR_LIPOPROTEIN"/>
    <property type="match status" value="1"/>
</dbReference>
<sequence>MRKRTVSFWLLLAVSLVMTSCGVGGPAQNTTHPDYRSMKDMVLDILKTDEAKKSVINMMKDESFKRSLIMDESTVRTALIQSISKPDNPQIKEAFKDPKFTSTLAKSMKTEHKALMKDLMKDPEYQKMMISIMRDPEFEKNMMELMRSSAYRKQTMQIMKEAMQSPLFQAEMMTLMTKATEDMMKPKTMKKGKKKSGSGEGGGDSQS</sequence>
<feature type="compositionally biased region" description="Gly residues" evidence="1">
    <location>
        <begin position="198"/>
        <end position="207"/>
    </location>
</feature>
<feature type="signal peptide" evidence="2">
    <location>
        <begin position="1"/>
        <end position="19"/>
    </location>
</feature>
<name>A0A9X3Z4R5_9BACL</name>
<keyword evidence="4" id="KW-0449">Lipoprotein</keyword>
<evidence type="ECO:0000256" key="1">
    <source>
        <dbReference type="SAM" id="MobiDB-lite"/>
    </source>
</evidence>
<evidence type="ECO:0000259" key="3">
    <source>
        <dbReference type="Pfam" id="PF17898"/>
    </source>
</evidence>